<reference evidence="1" key="1">
    <citation type="journal article" date="2022" name="bioRxiv">
        <title>Sequencing and chromosome-scale assembly of the giantPleurodeles waltlgenome.</title>
        <authorList>
            <person name="Brown T."/>
            <person name="Elewa A."/>
            <person name="Iarovenko S."/>
            <person name="Subramanian E."/>
            <person name="Araus A.J."/>
            <person name="Petzold A."/>
            <person name="Susuki M."/>
            <person name="Suzuki K.-i.T."/>
            <person name="Hayashi T."/>
            <person name="Toyoda A."/>
            <person name="Oliveira C."/>
            <person name="Osipova E."/>
            <person name="Leigh N.D."/>
            <person name="Simon A."/>
            <person name="Yun M.H."/>
        </authorList>
    </citation>
    <scope>NUCLEOTIDE SEQUENCE</scope>
    <source>
        <strain evidence="1">20211129_DDA</strain>
        <tissue evidence="1">Liver</tissue>
    </source>
</reference>
<accession>A0AAV7N6Z9</accession>
<gene>
    <name evidence="1" type="ORF">NDU88_007998</name>
</gene>
<comment type="caution">
    <text evidence="1">The sequence shown here is derived from an EMBL/GenBank/DDBJ whole genome shotgun (WGS) entry which is preliminary data.</text>
</comment>
<keyword evidence="2" id="KW-1185">Reference proteome</keyword>
<evidence type="ECO:0000313" key="2">
    <source>
        <dbReference type="Proteomes" id="UP001066276"/>
    </source>
</evidence>
<sequence>MLWPGDGPPEVGKTFLNGVTLPQLTQDAKDLLEAPIDREKIQEAIKHLKAEKAPDSIGLPAEFYQKYVDILAEKLLVIYEDAAARGRLPDSMREA</sequence>
<organism evidence="1 2">
    <name type="scientific">Pleurodeles waltl</name>
    <name type="common">Iberian ribbed newt</name>
    <dbReference type="NCBI Taxonomy" id="8319"/>
    <lineage>
        <taxon>Eukaryota</taxon>
        <taxon>Metazoa</taxon>
        <taxon>Chordata</taxon>
        <taxon>Craniata</taxon>
        <taxon>Vertebrata</taxon>
        <taxon>Euteleostomi</taxon>
        <taxon>Amphibia</taxon>
        <taxon>Batrachia</taxon>
        <taxon>Caudata</taxon>
        <taxon>Salamandroidea</taxon>
        <taxon>Salamandridae</taxon>
        <taxon>Pleurodelinae</taxon>
        <taxon>Pleurodeles</taxon>
    </lineage>
</organism>
<evidence type="ECO:0000313" key="1">
    <source>
        <dbReference type="EMBL" id="KAJ1110650.1"/>
    </source>
</evidence>
<proteinExistence type="predicted"/>
<dbReference type="Proteomes" id="UP001066276">
    <property type="component" value="Chromosome 9"/>
</dbReference>
<protein>
    <submittedName>
        <fullName evidence="1">Uncharacterized protein</fullName>
    </submittedName>
</protein>
<name>A0AAV7N6Z9_PLEWA</name>
<dbReference type="EMBL" id="JANPWB010000013">
    <property type="protein sequence ID" value="KAJ1110650.1"/>
    <property type="molecule type" value="Genomic_DNA"/>
</dbReference>
<dbReference type="PANTHER" id="PTHR19446">
    <property type="entry name" value="REVERSE TRANSCRIPTASES"/>
    <property type="match status" value="1"/>
</dbReference>
<dbReference type="AlphaFoldDB" id="A0AAV7N6Z9"/>